<evidence type="ECO:0000256" key="6">
    <source>
        <dbReference type="ARBA" id="ARBA00022989"/>
    </source>
</evidence>
<accession>A0A940DEP9</accession>
<dbReference type="GO" id="GO:0065002">
    <property type="term" value="P:intracellular protein transmembrane transport"/>
    <property type="evidence" value="ECO:0007669"/>
    <property type="project" value="UniProtKB-UniRule"/>
</dbReference>
<keyword evidence="8 9" id="KW-0472">Membrane</keyword>
<feature type="domain" description="Protein export membrane protein SecD/SecF C-terminal" evidence="10">
    <location>
        <begin position="337"/>
        <end position="506"/>
    </location>
</feature>
<dbReference type="InterPro" id="IPR048631">
    <property type="entry name" value="SecD_1st"/>
</dbReference>
<evidence type="ECO:0000256" key="7">
    <source>
        <dbReference type="ARBA" id="ARBA00023010"/>
    </source>
</evidence>
<dbReference type="InterPro" id="IPR005791">
    <property type="entry name" value="SecD"/>
</dbReference>
<dbReference type="Proteomes" id="UP000721442">
    <property type="component" value="Unassembled WGS sequence"/>
</dbReference>
<gene>
    <name evidence="9 13" type="primary">secD</name>
    <name evidence="13" type="ORF">IAC77_01910</name>
</gene>
<evidence type="ECO:0000256" key="4">
    <source>
        <dbReference type="ARBA" id="ARBA00022692"/>
    </source>
</evidence>
<feature type="domain" description="SecDF P1 head subdomain" evidence="12">
    <location>
        <begin position="220"/>
        <end position="334"/>
    </location>
</feature>
<evidence type="ECO:0000256" key="3">
    <source>
        <dbReference type="ARBA" id="ARBA00022475"/>
    </source>
</evidence>
<dbReference type="SUPFAM" id="SSF82866">
    <property type="entry name" value="Multidrug efflux transporter AcrB transmembrane domain"/>
    <property type="match status" value="1"/>
</dbReference>
<dbReference type="FunFam" id="1.20.1640.10:FF:000004">
    <property type="entry name" value="Protein translocase subunit SecD"/>
    <property type="match status" value="1"/>
</dbReference>
<name>A0A940DEP9_9PROT</name>
<feature type="transmembrane region" description="Helical" evidence="9">
    <location>
        <begin position="380"/>
        <end position="400"/>
    </location>
</feature>
<keyword evidence="5 9" id="KW-0653">Protein transport</keyword>
<dbReference type="Gene3D" id="3.30.1360.200">
    <property type="match status" value="1"/>
</dbReference>
<dbReference type="EMBL" id="JADINE010000026">
    <property type="protein sequence ID" value="MBO8407198.1"/>
    <property type="molecule type" value="Genomic_DNA"/>
</dbReference>
<comment type="caution">
    <text evidence="9">Lacks conserved residue(s) required for the propagation of feature annotation.</text>
</comment>
<dbReference type="Pfam" id="PF22599">
    <property type="entry name" value="SecDF_P1_head"/>
    <property type="match status" value="1"/>
</dbReference>
<dbReference type="InterPro" id="IPR048634">
    <property type="entry name" value="SecD_SecF_C"/>
</dbReference>
<comment type="function">
    <text evidence="9">Part of the Sec protein translocase complex. Interacts with the SecYEG preprotein conducting channel. SecDF uses the proton motive force (PMF) to complete protein translocation after the ATP-dependent function of SecA.</text>
</comment>
<dbReference type="Pfam" id="PF07549">
    <property type="entry name" value="Sec_GG"/>
    <property type="match status" value="1"/>
</dbReference>
<dbReference type="PANTHER" id="PTHR30081">
    <property type="entry name" value="PROTEIN-EXPORT MEMBRANE PROTEIN SEC"/>
    <property type="match status" value="1"/>
</dbReference>
<comment type="caution">
    <text evidence="13">The sequence shown here is derived from an EMBL/GenBank/DDBJ whole genome shotgun (WGS) entry which is preliminary data.</text>
</comment>
<evidence type="ECO:0000256" key="2">
    <source>
        <dbReference type="ARBA" id="ARBA00022448"/>
    </source>
</evidence>
<dbReference type="NCBIfam" id="TIGR01129">
    <property type="entry name" value="secD"/>
    <property type="match status" value="1"/>
</dbReference>
<reference evidence="13" key="2">
    <citation type="journal article" date="2021" name="PeerJ">
        <title>Extensive microbial diversity within the chicken gut microbiome revealed by metagenomics and culture.</title>
        <authorList>
            <person name="Gilroy R."/>
            <person name="Ravi A."/>
            <person name="Getino M."/>
            <person name="Pursley I."/>
            <person name="Horton D.L."/>
            <person name="Alikhan N.F."/>
            <person name="Baker D."/>
            <person name="Gharbi K."/>
            <person name="Hall N."/>
            <person name="Watson M."/>
            <person name="Adriaenssens E.M."/>
            <person name="Foster-Nyarko E."/>
            <person name="Jarju S."/>
            <person name="Secka A."/>
            <person name="Antonio M."/>
            <person name="Oren A."/>
            <person name="Chaudhuri R.R."/>
            <person name="La Ragione R."/>
            <person name="Hildebrand F."/>
            <person name="Pallen M.J."/>
        </authorList>
    </citation>
    <scope>NUCLEOTIDE SEQUENCE</scope>
    <source>
        <strain evidence="13">B1-16210</strain>
    </source>
</reference>
<keyword evidence="6 9" id="KW-1133">Transmembrane helix</keyword>
<dbReference type="InterPro" id="IPR054384">
    <property type="entry name" value="SecDF_P1_head"/>
</dbReference>
<dbReference type="AlphaFoldDB" id="A0A940DEP9"/>
<evidence type="ECO:0000313" key="14">
    <source>
        <dbReference type="Proteomes" id="UP000721442"/>
    </source>
</evidence>
<dbReference type="Gene3D" id="3.30.70.3400">
    <property type="match status" value="1"/>
</dbReference>
<dbReference type="InterPro" id="IPR022813">
    <property type="entry name" value="SecD/SecF_arch_bac"/>
</dbReference>
<dbReference type="GO" id="GO:0005886">
    <property type="term" value="C:plasma membrane"/>
    <property type="evidence" value="ECO:0007669"/>
    <property type="project" value="UniProtKB-SubCell"/>
</dbReference>
<evidence type="ECO:0000259" key="12">
    <source>
        <dbReference type="Pfam" id="PF22599"/>
    </source>
</evidence>
<dbReference type="InterPro" id="IPR055344">
    <property type="entry name" value="SecD_SecF_C_bact"/>
</dbReference>
<dbReference type="Gene3D" id="1.20.1640.10">
    <property type="entry name" value="Multidrug efflux transporter AcrB transmembrane domain"/>
    <property type="match status" value="1"/>
</dbReference>
<organism evidence="13 14">
    <name type="scientific">Candidatus Enterousia excrementavium</name>
    <dbReference type="NCBI Taxonomy" id="2840789"/>
    <lineage>
        <taxon>Bacteria</taxon>
        <taxon>Pseudomonadati</taxon>
        <taxon>Pseudomonadota</taxon>
        <taxon>Alphaproteobacteria</taxon>
        <taxon>Candidatus Enterousia</taxon>
    </lineage>
</organism>
<evidence type="ECO:0000259" key="10">
    <source>
        <dbReference type="Pfam" id="PF02355"/>
    </source>
</evidence>
<feature type="transmembrane region" description="Helical" evidence="9">
    <location>
        <begin position="406"/>
        <end position="425"/>
    </location>
</feature>
<dbReference type="NCBIfam" id="TIGR00916">
    <property type="entry name" value="2A0604s01"/>
    <property type="match status" value="1"/>
</dbReference>
<dbReference type="GO" id="GO:0043952">
    <property type="term" value="P:protein transport by the Sec complex"/>
    <property type="evidence" value="ECO:0007669"/>
    <property type="project" value="UniProtKB-UniRule"/>
</dbReference>
<comment type="similarity">
    <text evidence="9">Belongs to the SecD/SecF family. SecD subfamily.</text>
</comment>
<proteinExistence type="inferred from homology"/>
<protein>
    <recommendedName>
        <fullName evidence="9">Protein translocase subunit SecD</fullName>
    </recommendedName>
</protein>
<keyword evidence="7 9" id="KW-0811">Translocation</keyword>
<sequence length="520" mass="56011">MLKKLAIIFVAVFGVLLALPTINPNLPHPSWIQPIQLGLDLKGGAQLLLEVDTNTMMREKTVQLYEDVRSSLMNRDKGMIRVSNLRNVDGVVSFVVRDEDNVSAVRGRLRSELGDSVDIEIDGRNVSVFYSQKARDELVQDALARSIEIVRRRIDALGTKEPSIQSQGGKYILVQLPGDDNPERIKELIGQTAKMTFHLVNSNITAEQLASGQAPQGTEFLPYRGVPGQLVPVYSRVEVSGESLKDAQAGFDATNSVTPVVSTVFDSTGARRFAKLTTEHVNEQFAIVLDGEVLSAPVIREPIPGGRGQISGGFANLNEAEELAVLLRSGALPAPLQVIEERTVGAGLGADTIAAGKVASLVGVIFIMIFMIICYRGFGVIASFVLLVNLAMIIGITALLGGVLTLPGIAGIVLTLGMAVDANILPFERIRDEIRAGSTPLRAVEAGFHRSMKAVLDGNLTNLICSLVLFQFGAGPIRGFAVTLSIGVLTTLFTCVSLSKLIIDWYMHGKNKKIGYVKVK</sequence>
<keyword evidence="4 9" id="KW-0812">Transmembrane</keyword>
<dbReference type="PANTHER" id="PTHR30081:SF1">
    <property type="entry name" value="PROTEIN TRANSLOCASE SUBUNIT SECD"/>
    <property type="match status" value="1"/>
</dbReference>
<feature type="transmembrane region" description="Helical" evidence="9">
    <location>
        <begin position="480"/>
        <end position="503"/>
    </location>
</feature>
<feature type="transmembrane region" description="Helical" evidence="9">
    <location>
        <begin position="454"/>
        <end position="474"/>
    </location>
</feature>
<dbReference type="GO" id="GO:0015450">
    <property type="term" value="F:protein-transporting ATPase activity"/>
    <property type="evidence" value="ECO:0007669"/>
    <property type="project" value="InterPro"/>
</dbReference>
<reference evidence="13" key="1">
    <citation type="submission" date="2020-10" db="EMBL/GenBank/DDBJ databases">
        <authorList>
            <person name="Gilroy R."/>
        </authorList>
    </citation>
    <scope>NUCLEOTIDE SEQUENCE</scope>
    <source>
        <strain evidence="13">B1-16210</strain>
    </source>
</reference>
<keyword evidence="3 9" id="KW-1003">Cell membrane</keyword>
<comment type="subunit">
    <text evidence="9">Forms a complex with SecF. Part of the essential Sec protein translocation apparatus which comprises SecA, SecYEG and auxiliary proteins SecDF-YajC and YidC.</text>
</comment>
<evidence type="ECO:0000256" key="1">
    <source>
        <dbReference type="ARBA" id="ARBA00004651"/>
    </source>
</evidence>
<evidence type="ECO:0000256" key="9">
    <source>
        <dbReference type="HAMAP-Rule" id="MF_01463"/>
    </source>
</evidence>
<evidence type="ECO:0000313" key="13">
    <source>
        <dbReference type="EMBL" id="MBO8407198.1"/>
    </source>
</evidence>
<evidence type="ECO:0000256" key="8">
    <source>
        <dbReference type="ARBA" id="ARBA00023136"/>
    </source>
</evidence>
<dbReference type="GO" id="GO:0006605">
    <property type="term" value="P:protein targeting"/>
    <property type="evidence" value="ECO:0007669"/>
    <property type="project" value="UniProtKB-UniRule"/>
</dbReference>
<evidence type="ECO:0000259" key="11">
    <source>
        <dbReference type="Pfam" id="PF21760"/>
    </source>
</evidence>
<feature type="transmembrane region" description="Helical" evidence="9">
    <location>
        <begin position="353"/>
        <end position="373"/>
    </location>
</feature>
<dbReference type="HAMAP" id="MF_01463_B">
    <property type="entry name" value="SecD_B"/>
    <property type="match status" value="1"/>
</dbReference>
<comment type="subcellular location">
    <subcellularLocation>
        <location evidence="1 9">Cell membrane</location>
        <topology evidence="1 9">Multi-pass membrane protein</topology>
    </subcellularLocation>
</comment>
<feature type="domain" description="Protein translocase subunit SecDF P1" evidence="11">
    <location>
        <begin position="144"/>
        <end position="201"/>
    </location>
</feature>
<dbReference type="Pfam" id="PF02355">
    <property type="entry name" value="SecD_SecF_C"/>
    <property type="match status" value="1"/>
</dbReference>
<dbReference type="Pfam" id="PF21760">
    <property type="entry name" value="SecD_1st"/>
    <property type="match status" value="1"/>
</dbReference>
<dbReference type="InterPro" id="IPR022646">
    <property type="entry name" value="SecD/SecF_CS"/>
</dbReference>
<evidence type="ECO:0000256" key="5">
    <source>
        <dbReference type="ARBA" id="ARBA00022927"/>
    </source>
</evidence>
<keyword evidence="2 9" id="KW-0813">Transport</keyword>